<gene>
    <name evidence="4" type="ORF">PDM29_10835</name>
</gene>
<feature type="domain" description="Autotransporter" evidence="3">
    <location>
        <begin position="748"/>
        <end position="1023"/>
    </location>
</feature>
<evidence type="ECO:0000256" key="1">
    <source>
        <dbReference type="SAM" id="MobiDB-lite"/>
    </source>
</evidence>
<reference evidence="4 5" key="1">
    <citation type="submission" date="2022-12" db="EMBL/GenBank/DDBJ databases">
        <title>Two new species, Stenotrophomonas aracearum and Stenotrophomonas oahuensis, isolated from Anthurium (Araceae family) in Hawaii.</title>
        <authorList>
            <person name="Chunag S.C."/>
            <person name="Dobhal S."/>
            <person name="Alvarez A."/>
            <person name="Arif M."/>
        </authorList>
    </citation>
    <scope>NUCLEOTIDE SEQUENCE [LARGE SCALE GENOMIC DNA]</scope>
    <source>
        <strain evidence="4 5">A5586</strain>
    </source>
</reference>
<dbReference type="InterPro" id="IPR005546">
    <property type="entry name" value="Autotransporte_beta"/>
</dbReference>
<feature type="compositionally biased region" description="Polar residues" evidence="1">
    <location>
        <begin position="759"/>
        <end position="771"/>
    </location>
</feature>
<dbReference type="RefSeq" id="WP_311190182.1">
    <property type="nucleotide sequence ID" value="NZ_CP115541.1"/>
</dbReference>
<dbReference type="NCBIfam" id="TIGR04393">
    <property type="entry name" value="rpt_T5SS_PEPC"/>
    <property type="match status" value="1"/>
</dbReference>
<dbReference type="InterPro" id="IPR030895">
    <property type="entry name" value="T5SS_PEPC_rpt"/>
</dbReference>
<name>A0ABY9YJL0_9GAMM</name>
<feature type="region of interest" description="Disordered" evidence="1">
    <location>
        <begin position="753"/>
        <end position="776"/>
    </location>
</feature>
<feature type="chain" id="PRO_5045505840" evidence="2">
    <location>
        <begin position="33"/>
        <end position="1023"/>
    </location>
</feature>
<evidence type="ECO:0000256" key="2">
    <source>
        <dbReference type="SAM" id="SignalP"/>
    </source>
</evidence>
<dbReference type="InterPro" id="IPR036709">
    <property type="entry name" value="Autotransporte_beta_dom_sf"/>
</dbReference>
<evidence type="ECO:0000313" key="4">
    <source>
        <dbReference type="EMBL" id="WNH50887.1"/>
    </source>
</evidence>
<keyword evidence="5" id="KW-1185">Reference proteome</keyword>
<organism evidence="4 5">
    <name type="scientific">Stenotrophomonas oahuensis</name>
    <dbReference type="NCBI Taxonomy" id="3003271"/>
    <lineage>
        <taxon>Bacteria</taxon>
        <taxon>Pseudomonadati</taxon>
        <taxon>Pseudomonadota</taxon>
        <taxon>Gammaproteobacteria</taxon>
        <taxon>Lysobacterales</taxon>
        <taxon>Lysobacteraceae</taxon>
        <taxon>Stenotrophomonas</taxon>
    </lineage>
</organism>
<accession>A0ABY9YJL0</accession>
<evidence type="ECO:0000313" key="5">
    <source>
        <dbReference type="Proteomes" id="UP001302072"/>
    </source>
</evidence>
<dbReference type="SUPFAM" id="SSF103515">
    <property type="entry name" value="Autotransporter"/>
    <property type="match status" value="1"/>
</dbReference>
<dbReference type="EMBL" id="CP115541">
    <property type="protein sequence ID" value="WNH50887.1"/>
    <property type="molecule type" value="Genomic_DNA"/>
</dbReference>
<dbReference type="Proteomes" id="UP001302072">
    <property type="component" value="Chromosome"/>
</dbReference>
<proteinExistence type="predicted"/>
<keyword evidence="2" id="KW-0732">Signal</keyword>
<dbReference type="Pfam" id="PF03797">
    <property type="entry name" value="Autotransporter"/>
    <property type="match status" value="1"/>
</dbReference>
<feature type="signal peptide" evidence="2">
    <location>
        <begin position="1"/>
        <end position="32"/>
    </location>
</feature>
<sequence length="1023" mass="107391">MNHRHHPRSITPLCAAVLVALGLTTTPHTVSAASHKYTADETITEERNHQQGFDAGIDTAVVLDITGSGHLTNGGSVNLGVNQDGHGTVRVIGPDARFTGPGSYSTDVGVSGKGTFVVQEGGGAWANTLRVGVNKGSFGSVHVTGAGSRLKARYLYLGHDGEGLLRIDGGAKVDVEADVLGDGRSPGSFSTHRRSTRIEISGKDSQLKANNVRIGGQLLIEDGAQLHSNKGGVYTASSGAGAAVITGTGSRWVNETELDVHTGLDIRNGAALETETLEIKGTRTINSTTTDLTREQLRVTGTGSKIKAANGIRIGELSTSGGTLTISEGGRVEAGGKLHIGGGSYLVLGGAIGGTFTEPTWQPAVAAGELDDSVITFHTVSLGLAFNHTGAITLDNTLRSENDALHRNGGALINVAGTTALTGDLSKFGGRVNVHGGTLVIDTDTYTDAKGYDTIGDAKPRQYMFVDGGTLVLNGESGFRWEEREGDAITSFRTAWATASGSGVLAGTGTVGDTRIHDGGTLSPGHNSVGTFNVDGDLYFNAGGVGREHVDTKSWLAVDLRADGEADKVKVSGAAFIGHGASTEGEQGDTGVRVNTLDPHTSYQIGQRYTVLEAEGGITGGFNDVESNSAFITGALVQTDNAVHLDIALIEEESAEAEGAENNAPPIVFGRVARSSNQRAVAAALDSLPQSGDALVLYNQLLMQDEESAVRAFDELSGELHASTRAMLLRDDFLRAGVLSHLRTGPADEGYGSRAWITGNGQSRSQRSDGNAATRRDHSEGLLLGYDFSFGEGWTVGAAGGRQSLRQNVRDRTSRSEVDALHGGMYAAFRRDALWLRGGVSYTDYDVDTERTLGEGQPWEQTLTARYKAHAVSTFTEAGFDLELQSLTLTPYLGIAQTTLSTGQATEAAGSAALALLPTRDQVWTTTAGVRSAWDLRDRARVEGGLAWQNTSGDRRTSTTQIFATGSDLFTVHAVPLARNVALAELGVVLSPTTNSRVNLFMQGHRGGGERGFAAQASWNVMF</sequence>
<evidence type="ECO:0000259" key="3">
    <source>
        <dbReference type="PROSITE" id="PS51208"/>
    </source>
</evidence>
<dbReference type="Gene3D" id="2.40.128.130">
    <property type="entry name" value="Autotransporter beta-domain"/>
    <property type="match status" value="1"/>
</dbReference>
<dbReference type="PROSITE" id="PS51208">
    <property type="entry name" value="AUTOTRANSPORTER"/>
    <property type="match status" value="1"/>
</dbReference>
<dbReference type="SMART" id="SM00869">
    <property type="entry name" value="Autotransporter"/>
    <property type="match status" value="1"/>
</dbReference>
<protein>
    <submittedName>
        <fullName evidence="4">Autotransporter domain-containing protein</fullName>
    </submittedName>
</protein>